<accession>A0A172YD90</accession>
<evidence type="ECO:0000313" key="12">
    <source>
        <dbReference type="Proteomes" id="UP000077875"/>
    </source>
</evidence>
<dbReference type="InterPro" id="IPR004358">
    <property type="entry name" value="Sig_transdc_His_kin-like_C"/>
</dbReference>
<dbReference type="SMART" id="SM00387">
    <property type="entry name" value="HATPase_c"/>
    <property type="match status" value="1"/>
</dbReference>
<keyword evidence="5" id="KW-0597">Phosphoprotein</keyword>
<evidence type="ECO:0000256" key="6">
    <source>
        <dbReference type="ARBA" id="ARBA00022692"/>
    </source>
</evidence>
<dbReference type="KEGG" id="haa:A5892_06870"/>
<dbReference type="GO" id="GO:0000155">
    <property type="term" value="F:phosphorelay sensor kinase activity"/>
    <property type="evidence" value="ECO:0007669"/>
    <property type="project" value="TreeGrafter"/>
</dbReference>
<dbReference type="SUPFAM" id="SSF55874">
    <property type="entry name" value="ATPase domain of HSP90 chaperone/DNA topoisomerase II/histidine kinase"/>
    <property type="match status" value="1"/>
</dbReference>
<organism evidence="11 12">
    <name type="scientific">Halotalea alkalilenta</name>
    <dbReference type="NCBI Taxonomy" id="376489"/>
    <lineage>
        <taxon>Bacteria</taxon>
        <taxon>Pseudomonadati</taxon>
        <taxon>Pseudomonadota</taxon>
        <taxon>Gammaproteobacteria</taxon>
        <taxon>Oceanospirillales</taxon>
        <taxon>Halomonadaceae</taxon>
        <taxon>Halotalea</taxon>
    </lineage>
</organism>
<dbReference type="EC" id="2.7.13.3" evidence="3"/>
<name>A0A172YD90_9GAMM</name>
<evidence type="ECO:0000256" key="2">
    <source>
        <dbReference type="ARBA" id="ARBA00004651"/>
    </source>
</evidence>
<evidence type="ECO:0000256" key="5">
    <source>
        <dbReference type="ARBA" id="ARBA00022553"/>
    </source>
</evidence>
<gene>
    <name evidence="11" type="ORF">A5892_06870</name>
</gene>
<dbReference type="Pfam" id="PF14689">
    <property type="entry name" value="SPOB_a"/>
    <property type="match status" value="1"/>
</dbReference>
<evidence type="ECO:0000313" key="11">
    <source>
        <dbReference type="EMBL" id="ANF57220.1"/>
    </source>
</evidence>
<dbReference type="PANTHER" id="PTHR43547">
    <property type="entry name" value="TWO-COMPONENT HISTIDINE KINASE"/>
    <property type="match status" value="1"/>
</dbReference>
<evidence type="ECO:0000256" key="8">
    <source>
        <dbReference type="ARBA" id="ARBA00023136"/>
    </source>
</evidence>
<dbReference type="STRING" id="376489.A5892_06870"/>
<dbReference type="Pfam" id="PF17203">
    <property type="entry name" value="sCache_3_2"/>
    <property type="match status" value="1"/>
</dbReference>
<keyword evidence="6 9" id="KW-0812">Transmembrane</keyword>
<dbReference type="InterPro" id="IPR005467">
    <property type="entry name" value="His_kinase_dom"/>
</dbReference>
<comment type="catalytic activity">
    <reaction evidence="1">
        <text>ATP + protein L-histidine = ADP + protein N-phospho-L-histidine.</text>
        <dbReference type="EC" id="2.7.13.3"/>
    </reaction>
</comment>
<proteinExistence type="predicted"/>
<dbReference type="SUPFAM" id="SSF103190">
    <property type="entry name" value="Sensory domain-like"/>
    <property type="match status" value="1"/>
</dbReference>
<comment type="subcellular location">
    <subcellularLocation>
        <location evidence="2">Cell membrane</location>
        <topology evidence="2">Multi-pass membrane protein</topology>
    </subcellularLocation>
</comment>
<dbReference type="Pfam" id="PF02518">
    <property type="entry name" value="HATPase_c"/>
    <property type="match status" value="1"/>
</dbReference>
<evidence type="ECO:0000256" key="7">
    <source>
        <dbReference type="ARBA" id="ARBA00022989"/>
    </source>
</evidence>
<dbReference type="Gene3D" id="3.30.450.20">
    <property type="entry name" value="PAS domain"/>
    <property type="match status" value="2"/>
</dbReference>
<dbReference type="Gene3D" id="1.10.287.130">
    <property type="match status" value="1"/>
</dbReference>
<protein>
    <recommendedName>
        <fullName evidence="3">histidine kinase</fullName>
        <ecNumber evidence="3">2.7.13.3</ecNumber>
    </recommendedName>
</protein>
<reference evidence="11 12" key="1">
    <citation type="submission" date="2016-04" db="EMBL/GenBank/DDBJ databases">
        <title>Complete Genome Sequence of Halotalea alkalilenta IHB B 13600.</title>
        <authorList>
            <person name="Swarnkar M.K."/>
            <person name="Sharma A."/>
            <person name="Kaushal K."/>
            <person name="Soni R."/>
            <person name="Rana S."/>
            <person name="Singh A.K."/>
            <person name="Gulati A."/>
        </authorList>
    </citation>
    <scope>NUCLEOTIDE SEQUENCE [LARGE SCALE GENOMIC DNA]</scope>
    <source>
        <strain evidence="11 12">IHB B 13600</strain>
    </source>
</reference>
<evidence type="ECO:0000256" key="9">
    <source>
        <dbReference type="SAM" id="Phobius"/>
    </source>
</evidence>
<evidence type="ECO:0000259" key="10">
    <source>
        <dbReference type="PROSITE" id="PS50109"/>
    </source>
</evidence>
<feature type="transmembrane region" description="Helical" evidence="9">
    <location>
        <begin position="36"/>
        <end position="57"/>
    </location>
</feature>
<dbReference type="InterPro" id="IPR033463">
    <property type="entry name" value="sCache_3"/>
</dbReference>
<dbReference type="RefSeq" id="WP_082890311.1">
    <property type="nucleotide sequence ID" value="NZ_CP015243.1"/>
</dbReference>
<dbReference type="Gene3D" id="3.30.565.10">
    <property type="entry name" value="Histidine kinase-like ATPase, C-terminal domain"/>
    <property type="match status" value="1"/>
</dbReference>
<keyword evidence="8 9" id="KW-0472">Membrane</keyword>
<dbReference type="InterPro" id="IPR029151">
    <property type="entry name" value="Sensor-like_sf"/>
</dbReference>
<dbReference type="GO" id="GO:0005886">
    <property type="term" value="C:plasma membrane"/>
    <property type="evidence" value="ECO:0007669"/>
    <property type="project" value="UniProtKB-SubCell"/>
</dbReference>
<dbReference type="InterPro" id="IPR036890">
    <property type="entry name" value="HATPase_C_sf"/>
</dbReference>
<feature type="transmembrane region" description="Helical" evidence="9">
    <location>
        <begin position="201"/>
        <end position="223"/>
    </location>
</feature>
<dbReference type="EMBL" id="CP015243">
    <property type="protein sequence ID" value="ANF57220.1"/>
    <property type="molecule type" value="Genomic_DNA"/>
</dbReference>
<sequence>MTSQAERERRATRLSRSGRGGVLVAPRRRPRISLALQVWLLVLSMIAAALGLAYVLFDRQMEVSARILQEHRLLNLAELIADRESSRGALEASPGSPERAAFATQIQRWRERLGVDYIVVMDLQGLRLSHPDPSRIGGRYDGGDEGPALRGEHYVSRAAGSIGEAIRGYAPVRDSDGVQLGAVAVGITLSRIALLDSASRSTVLFGLAFIVALGSLGAFTLAWSIRRRLMGMEPEQIARLVNERHAMLDSLREGVIATDDASRVVLINPSGRRMLLDAGLLAMEPGHSATPLFGAEVAQRVLAQGEEVVDLGVRCGDGVFIASYRPIRLKGRVIGAIMTFRERGEVQRHAEELTGVRRYAEALRANTHEFKNRLHVIQGLVQLGDISRLRLYLRELIEHGAITPGATFERLREPILAAFLLGKRSEATERGVALSISVENEIPPALEHDQAHSLVTIIGNLVENALEAVAQRSQPEVLLLLEYDEVTQSLSLHVQDNGPGIAPALRERIFDHGFSSKGEGRGVGLYLVREYVELAEGTLSLYSEPERGTLIEVTYPFTATRDVSAP</sequence>
<dbReference type="PROSITE" id="PS50109">
    <property type="entry name" value="HIS_KIN"/>
    <property type="match status" value="1"/>
</dbReference>
<dbReference type="PRINTS" id="PR00344">
    <property type="entry name" value="BCTRLSENSOR"/>
</dbReference>
<evidence type="ECO:0000256" key="1">
    <source>
        <dbReference type="ARBA" id="ARBA00000085"/>
    </source>
</evidence>
<keyword evidence="12" id="KW-1185">Reference proteome</keyword>
<dbReference type="PANTHER" id="PTHR43547:SF10">
    <property type="entry name" value="SENSOR HISTIDINE KINASE DCUS"/>
    <property type="match status" value="1"/>
</dbReference>
<evidence type="ECO:0000256" key="4">
    <source>
        <dbReference type="ARBA" id="ARBA00022475"/>
    </source>
</evidence>
<feature type="domain" description="Histidine kinase" evidence="10">
    <location>
        <begin position="344"/>
        <end position="559"/>
    </location>
</feature>
<keyword evidence="7 9" id="KW-1133">Transmembrane helix</keyword>
<dbReference type="InterPro" id="IPR039506">
    <property type="entry name" value="SPOB_a"/>
</dbReference>
<dbReference type="AlphaFoldDB" id="A0A172YD90"/>
<dbReference type="Proteomes" id="UP000077875">
    <property type="component" value="Chromosome"/>
</dbReference>
<evidence type="ECO:0000256" key="3">
    <source>
        <dbReference type="ARBA" id="ARBA00012438"/>
    </source>
</evidence>
<dbReference type="InterPro" id="IPR003594">
    <property type="entry name" value="HATPase_dom"/>
</dbReference>
<keyword evidence="4" id="KW-1003">Cell membrane</keyword>